<accession>A0AAF0ZAG5</accession>
<reference evidence="1" key="1">
    <citation type="submission" date="2023-11" db="EMBL/GenBank/DDBJ databases">
        <title>Genome sequence of Cyanobacterium aponinum BCRC AL20115.</title>
        <authorList>
            <person name="Chang H.-Y."/>
            <person name="Lin K.-M."/>
            <person name="Hsueh H.-T."/>
            <person name="Chu H.-A."/>
            <person name="Kuo C.-H."/>
        </authorList>
    </citation>
    <scope>NUCLEOTIDE SEQUENCE</scope>
    <source>
        <strain evidence="1">AL20115</strain>
    </source>
</reference>
<sequence length="284" mass="33680">MITNIDSLSVQIKEQYALAEENFGKAKEYQSKALIYAKNCGELLIEAKSKCQHGTWLNWLETNTQIPQRTAQRYMQFALSWDVIEPELNNSEKLNFGINDAQRLLTEKKKNATMADLTVRDCKALIFDSIERQKDIEKRFKDEEKKIISKYKSFENFEKVKKSLDNGENIKSNNLVNLENSDSTIDVFTDKEKHFIHEQAIKINTLEVNYQEEQMRQIWLKAKIELNLNPTDWERWIELEFDLKPKMVYEFITTDKSLFFDLFFDYYSDNEFIEKIKKMHSCTA</sequence>
<proteinExistence type="predicted"/>
<evidence type="ECO:0000313" key="1">
    <source>
        <dbReference type="EMBL" id="WPF89416.1"/>
    </source>
</evidence>
<name>A0AAF0ZAG5_9CHRO</name>
<dbReference type="Pfam" id="PF11300">
    <property type="entry name" value="DUF3102"/>
    <property type="match status" value="1"/>
</dbReference>
<dbReference type="EMBL" id="CP138348">
    <property type="protein sequence ID" value="WPF89416.1"/>
    <property type="molecule type" value="Genomic_DNA"/>
</dbReference>
<dbReference type="AlphaFoldDB" id="A0AAF0ZAG5"/>
<protein>
    <submittedName>
        <fullName evidence="1">DUF3102 domain-containing protein</fullName>
    </submittedName>
</protein>
<organism evidence="1">
    <name type="scientific">Cyanobacterium aponinum AL20115</name>
    <dbReference type="NCBI Taxonomy" id="3090662"/>
    <lineage>
        <taxon>Bacteria</taxon>
        <taxon>Bacillati</taxon>
        <taxon>Cyanobacteriota</taxon>
        <taxon>Cyanophyceae</taxon>
        <taxon>Oscillatoriophycideae</taxon>
        <taxon>Chroococcales</taxon>
        <taxon>Geminocystaceae</taxon>
        <taxon>Cyanobacterium</taxon>
    </lineage>
</organism>
<gene>
    <name evidence="1" type="ORF">SAY89_03845</name>
</gene>
<dbReference type="InterPro" id="IPR021451">
    <property type="entry name" value="DUF3102"/>
</dbReference>
<dbReference type="RefSeq" id="WP_320001889.1">
    <property type="nucleotide sequence ID" value="NZ_CP138348.1"/>
</dbReference>